<feature type="region of interest" description="Disordered" evidence="2">
    <location>
        <begin position="1"/>
        <end position="210"/>
    </location>
</feature>
<keyword evidence="5" id="KW-1185">Reference proteome</keyword>
<feature type="compositionally biased region" description="Low complexity" evidence="2">
    <location>
        <begin position="148"/>
        <end position="159"/>
    </location>
</feature>
<evidence type="ECO:0000259" key="3">
    <source>
        <dbReference type="Pfam" id="PF24554"/>
    </source>
</evidence>
<evidence type="ECO:0000313" key="5">
    <source>
        <dbReference type="Proteomes" id="UP000800092"/>
    </source>
</evidence>
<evidence type="ECO:0000313" key="4">
    <source>
        <dbReference type="EMBL" id="KAF2229206.1"/>
    </source>
</evidence>
<feature type="region of interest" description="Disordered" evidence="2">
    <location>
        <begin position="931"/>
        <end position="961"/>
    </location>
</feature>
<feature type="compositionally biased region" description="Polar residues" evidence="2">
    <location>
        <begin position="120"/>
        <end position="130"/>
    </location>
</feature>
<dbReference type="InterPro" id="IPR056023">
    <property type="entry name" value="DUF7603"/>
</dbReference>
<keyword evidence="1" id="KW-0175">Coiled coil</keyword>
<feature type="domain" description="DUF7603" evidence="3">
    <location>
        <begin position="798"/>
        <end position="906"/>
    </location>
</feature>
<feature type="region of interest" description="Disordered" evidence="2">
    <location>
        <begin position="447"/>
        <end position="471"/>
    </location>
</feature>
<feature type="compositionally biased region" description="Low complexity" evidence="2">
    <location>
        <begin position="598"/>
        <end position="614"/>
    </location>
</feature>
<organism evidence="4 5">
    <name type="scientific">Viridothelium virens</name>
    <name type="common">Speckled blister lichen</name>
    <name type="synonym">Trypethelium virens</name>
    <dbReference type="NCBI Taxonomy" id="1048519"/>
    <lineage>
        <taxon>Eukaryota</taxon>
        <taxon>Fungi</taxon>
        <taxon>Dikarya</taxon>
        <taxon>Ascomycota</taxon>
        <taxon>Pezizomycotina</taxon>
        <taxon>Dothideomycetes</taxon>
        <taxon>Dothideomycetes incertae sedis</taxon>
        <taxon>Trypetheliales</taxon>
        <taxon>Trypetheliaceae</taxon>
        <taxon>Viridothelium</taxon>
    </lineage>
</organism>
<name>A0A6A6GTU2_VIRVR</name>
<dbReference type="AlphaFoldDB" id="A0A6A6GTU2"/>
<reference evidence="4" key="1">
    <citation type="journal article" date="2020" name="Stud. Mycol.">
        <title>101 Dothideomycetes genomes: a test case for predicting lifestyles and emergence of pathogens.</title>
        <authorList>
            <person name="Haridas S."/>
            <person name="Albert R."/>
            <person name="Binder M."/>
            <person name="Bloem J."/>
            <person name="Labutti K."/>
            <person name="Salamov A."/>
            <person name="Andreopoulos B."/>
            <person name="Baker S."/>
            <person name="Barry K."/>
            <person name="Bills G."/>
            <person name="Bluhm B."/>
            <person name="Cannon C."/>
            <person name="Castanera R."/>
            <person name="Culley D."/>
            <person name="Daum C."/>
            <person name="Ezra D."/>
            <person name="Gonzalez J."/>
            <person name="Henrissat B."/>
            <person name="Kuo A."/>
            <person name="Liang C."/>
            <person name="Lipzen A."/>
            <person name="Lutzoni F."/>
            <person name="Magnuson J."/>
            <person name="Mondo S."/>
            <person name="Nolan M."/>
            <person name="Ohm R."/>
            <person name="Pangilinan J."/>
            <person name="Park H.-J."/>
            <person name="Ramirez L."/>
            <person name="Alfaro M."/>
            <person name="Sun H."/>
            <person name="Tritt A."/>
            <person name="Yoshinaga Y."/>
            <person name="Zwiers L.-H."/>
            <person name="Turgeon B."/>
            <person name="Goodwin S."/>
            <person name="Spatafora J."/>
            <person name="Crous P."/>
            <person name="Grigoriev I."/>
        </authorList>
    </citation>
    <scope>NUCLEOTIDE SEQUENCE</scope>
    <source>
        <strain evidence="4">Tuck. ex Michener</strain>
    </source>
</reference>
<feature type="region of interest" description="Disordered" evidence="2">
    <location>
        <begin position="222"/>
        <end position="244"/>
    </location>
</feature>
<dbReference type="Pfam" id="PF24554">
    <property type="entry name" value="DUF7603"/>
    <property type="match status" value="1"/>
</dbReference>
<feature type="compositionally biased region" description="Low complexity" evidence="2">
    <location>
        <begin position="83"/>
        <end position="96"/>
    </location>
</feature>
<dbReference type="PANTHER" id="PTHR45615:SF80">
    <property type="entry name" value="GRIP DOMAIN-CONTAINING PROTEIN"/>
    <property type="match status" value="1"/>
</dbReference>
<feature type="compositionally biased region" description="Low complexity" evidence="2">
    <location>
        <begin position="382"/>
        <end position="392"/>
    </location>
</feature>
<dbReference type="OrthoDB" id="5395440at2759"/>
<feature type="compositionally biased region" description="Basic and acidic residues" evidence="2">
    <location>
        <begin position="615"/>
        <end position="624"/>
    </location>
</feature>
<evidence type="ECO:0000256" key="1">
    <source>
        <dbReference type="SAM" id="Coils"/>
    </source>
</evidence>
<gene>
    <name evidence="4" type="ORF">EV356DRAFT_19304</name>
</gene>
<evidence type="ECO:0000256" key="2">
    <source>
        <dbReference type="SAM" id="MobiDB-lite"/>
    </source>
</evidence>
<feature type="coiled-coil region" evidence="1">
    <location>
        <begin position="986"/>
        <end position="1055"/>
    </location>
</feature>
<feature type="region of interest" description="Disordered" evidence="2">
    <location>
        <begin position="565"/>
        <end position="624"/>
    </location>
</feature>
<feature type="coiled-coil region" evidence="1">
    <location>
        <begin position="680"/>
        <end position="707"/>
    </location>
</feature>
<proteinExistence type="predicted"/>
<dbReference type="EMBL" id="ML991871">
    <property type="protein sequence ID" value="KAF2229206.1"/>
    <property type="molecule type" value="Genomic_DNA"/>
</dbReference>
<protein>
    <recommendedName>
        <fullName evidence="3">DUF7603 domain-containing protein</fullName>
    </recommendedName>
</protein>
<dbReference type="Proteomes" id="UP000800092">
    <property type="component" value="Unassembled WGS sequence"/>
</dbReference>
<sequence>MRPSIAPSHAWRGSSESTGSDVSPVARSEIKTNLAEIAEPTSHALNSETPAVPKSPPVKRKPLPVNSSSVATRFAEPQSPRNVQLQQSQRSVSLDSTQPRSIEEVDTQDFALRDLDVNPHGQTPVTNNFHTAGAKPRSLKRVSIANESQSRPIPPRSSSLTVSPSRETKPNIYDTQSVSHSNGTGTESGQGVSRHTRTQTMPSTHPAQPLNLSLQLNGAASHYPADLTDSDDDDDYGPVSKQPVSPAQKFTSFFGWKPSQAYDSPTTTFSDKSLSPVANGANIVGDVFRDMVGRTAPPIAIDIPKANGSNGQTSYFNVPGTPLLSSSPSINAHVEELERELREVSAELAGSIRREMELEDEVERWKTEAPFTGSEAGRRTSDYYSDSGASSARYPIGDTDSKIEELEKLRRKAEQEKAQFRVEMAEKAQREMRIRRDLEAQVHSLEDQLRGKGDGQGGAGNERVQSLERSLEETRRKLTEERQTIQSFEDLLTALREELEPLTNERDNLRDEVVPKLKAQLEGLETSASDHEKLAYENTRMQQELQAVKTENETLKNARRMQLDMQNQAQRPRFDSIAEESDSAMPRAGLTRSNSLARSPIGPPGRSGSLSRSNSVKDRGEKAEPLTIDRLKDIEEQRDALHKALKNLLDRQDIQARDHAKIVKRLEVERDEALNGSPRRQAFSKEVKQLRQEVNSLRRRADDAMDQKYQCEKGLGGLKLDLDRAQEETSSLRALLEQNDIFVPDSSILNGGGNANPDILTLDRAYKDLRATHALSVARIKEMEKSGDNPLGPEVEQTMEMLKQSITEAEAERDFALNQAQDYRREAKRLQQSEVQHIGKEQSLAKQLNEAASRMDELASQVQQQLQSNTALRQRLADAIGRGEQEQKNSASRINEMQAKLRSLEDKVISAQQDSEDALAGHEQEVRELRETHDAQRQRLRGLPSPGGGNASGRKSPLSPLFMARSPRLDKTSSGLGVSVAESTRTEQLENRVKELETALSNADNEMQEVVGRMNMAQMEVAELQSERDQAMNKTRRLQGQIDAERQKVEELMRK</sequence>
<accession>A0A6A6GTU2</accession>
<feature type="compositionally biased region" description="Polar residues" evidence="2">
    <location>
        <begin position="173"/>
        <end position="210"/>
    </location>
</feature>
<feature type="region of interest" description="Disordered" evidence="2">
    <location>
        <begin position="372"/>
        <end position="396"/>
    </location>
</feature>
<dbReference type="PANTHER" id="PTHR45615">
    <property type="entry name" value="MYOSIN HEAVY CHAIN, NON-MUSCLE"/>
    <property type="match status" value="1"/>
</dbReference>